<dbReference type="InterPro" id="IPR007507">
    <property type="entry name" value="Glycos_transf_N"/>
</dbReference>
<comment type="pathway">
    <text evidence="2 8">Bacterial outer membrane biogenesis; LPS core biosynthesis.</text>
</comment>
<evidence type="ECO:0000256" key="5">
    <source>
        <dbReference type="ARBA" id="ARBA00022679"/>
    </source>
</evidence>
<name>A0ABS5Q8J1_9PROT</name>
<evidence type="ECO:0000256" key="6">
    <source>
        <dbReference type="ARBA" id="ARBA00031445"/>
    </source>
</evidence>
<accession>A0ABS5Q8J1</accession>
<dbReference type="EMBL" id="JAHCDA010000001">
    <property type="protein sequence ID" value="MBS7809818.1"/>
    <property type="molecule type" value="Genomic_DNA"/>
</dbReference>
<dbReference type="EC" id="2.4.99.12" evidence="3 8"/>
<keyword evidence="8" id="KW-0472">Membrane</keyword>
<organism evidence="10 11">
    <name type="scientific">Roseococcus pinisoli</name>
    <dbReference type="NCBI Taxonomy" id="2835040"/>
    <lineage>
        <taxon>Bacteria</taxon>
        <taxon>Pseudomonadati</taxon>
        <taxon>Pseudomonadota</taxon>
        <taxon>Alphaproteobacteria</taxon>
        <taxon>Acetobacterales</taxon>
        <taxon>Roseomonadaceae</taxon>
        <taxon>Roseococcus</taxon>
    </lineage>
</organism>
<dbReference type="GO" id="GO:0016740">
    <property type="term" value="F:transferase activity"/>
    <property type="evidence" value="ECO:0007669"/>
    <property type="project" value="UniProtKB-KW"/>
</dbReference>
<dbReference type="Pfam" id="PF04413">
    <property type="entry name" value="Glycos_transf_N"/>
    <property type="match status" value="1"/>
</dbReference>
<reference evidence="10 11" key="1">
    <citation type="submission" date="2021-05" db="EMBL/GenBank/DDBJ databases">
        <title>Roseococcus sp. XZZS9, whole genome shotgun sequencing project.</title>
        <authorList>
            <person name="Zhao G."/>
            <person name="Shen L."/>
        </authorList>
    </citation>
    <scope>NUCLEOTIDE SEQUENCE [LARGE SCALE GENOMIC DNA]</scope>
    <source>
        <strain evidence="10 11">XZZS9</strain>
    </source>
</reference>
<dbReference type="SUPFAM" id="SSF53756">
    <property type="entry name" value="UDP-Glycosyltransferase/glycogen phosphorylase"/>
    <property type="match status" value="1"/>
</dbReference>
<dbReference type="InterPro" id="IPR038107">
    <property type="entry name" value="Glycos_transf_N_sf"/>
</dbReference>
<keyword evidence="8" id="KW-0448">Lipopolysaccharide biosynthesis</keyword>
<evidence type="ECO:0000313" key="10">
    <source>
        <dbReference type="EMBL" id="MBS7809818.1"/>
    </source>
</evidence>
<comment type="function">
    <text evidence="1 8">Involved in lipopolysaccharide (LPS) biosynthesis. Catalyzes the transfer of 3-deoxy-D-manno-octulosonate (Kdo) residue(s) from CMP-Kdo to lipid IV(A), the tetraacyldisaccharide-1,4'-bisphosphate precursor of lipid A.</text>
</comment>
<evidence type="ECO:0000256" key="3">
    <source>
        <dbReference type="ARBA" id="ARBA00012621"/>
    </source>
</evidence>
<dbReference type="RefSeq" id="WP_213668481.1">
    <property type="nucleotide sequence ID" value="NZ_JAHCDA010000001.1"/>
</dbReference>
<dbReference type="InterPro" id="IPR039901">
    <property type="entry name" value="Kdotransferase"/>
</dbReference>
<comment type="subcellular location">
    <subcellularLocation>
        <location evidence="8">Cell membrane</location>
    </subcellularLocation>
</comment>
<dbReference type="PANTHER" id="PTHR42755:SF1">
    <property type="entry name" value="3-DEOXY-D-MANNO-OCTULOSONIC ACID TRANSFERASE, MITOCHONDRIAL-RELATED"/>
    <property type="match status" value="1"/>
</dbReference>
<evidence type="ECO:0000256" key="8">
    <source>
        <dbReference type="RuleBase" id="RU365103"/>
    </source>
</evidence>
<evidence type="ECO:0000256" key="7">
    <source>
        <dbReference type="ARBA" id="ARBA00049183"/>
    </source>
</evidence>
<dbReference type="Proteomes" id="UP000766336">
    <property type="component" value="Unassembled WGS sequence"/>
</dbReference>
<proteinExistence type="inferred from homology"/>
<evidence type="ECO:0000256" key="1">
    <source>
        <dbReference type="ARBA" id="ARBA00003394"/>
    </source>
</evidence>
<evidence type="ECO:0000256" key="4">
    <source>
        <dbReference type="ARBA" id="ARBA00019077"/>
    </source>
</evidence>
<gene>
    <name evidence="10" type="ORF">KHU32_02640</name>
</gene>
<feature type="domain" description="3-deoxy-D-manno-octulosonic-acid transferase N-terminal" evidence="9">
    <location>
        <begin position="33"/>
        <end position="212"/>
    </location>
</feature>
<comment type="caution">
    <text evidence="10">The sequence shown here is derived from an EMBL/GenBank/DDBJ whole genome shotgun (WGS) entry which is preliminary data.</text>
</comment>
<keyword evidence="5 8" id="KW-0808">Transferase</keyword>
<dbReference type="Gene3D" id="3.40.50.11720">
    <property type="entry name" value="3-Deoxy-D-manno-octulosonic-acid transferase, N-terminal domain"/>
    <property type="match status" value="1"/>
</dbReference>
<keyword evidence="8" id="KW-1003">Cell membrane</keyword>
<evidence type="ECO:0000313" key="11">
    <source>
        <dbReference type="Proteomes" id="UP000766336"/>
    </source>
</evidence>
<sequence length="423" mass="44588">MSRAWRIAATLAAPALRWNLRRRLRQGKEEEGRLPEREGHGADRPAGPLLWLHAASVGETLAILPLIDALLARDPALHLLVTTGTVTSAGLLPQRLSPAAAARVIHRYVPLDVPAWVARFLDGWRPDAACFVESELWPNLLGACAARGIPMALLNARISARSFRRWRSFGGWLIRRLLNRFTVIVPRSPEDAERLEALGARCLAPAGDLKLAAEPLPADPAKLQALKEAIGPRPVLLAASTHPGEDELVLAAARELAPRFPELLTIIVPRHPERGAAIAALAEAPRRAEGALPGPGPTYVADTIGELGLFYRLASIALIGGSLVPHGGQNPLEAARLGCPVIFGPHMGNFTDATATLLAAGAARQLPDAGALAAAVADMLTHPERGAGLAEAAARVVSAATGLPGRLAGALLDLRPAKAAERA</sequence>
<keyword evidence="11" id="KW-1185">Reference proteome</keyword>
<dbReference type="Gene3D" id="3.40.50.2000">
    <property type="entry name" value="Glycogen Phosphorylase B"/>
    <property type="match status" value="1"/>
</dbReference>
<dbReference type="PANTHER" id="PTHR42755">
    <property type="entry name" value="3-DEOXY-MANNO-OCTULOSONATE CYTIDYLYLTRANSFERASE"/>
    <property type="match status" value="1"/>
</dbReference>
<comment type="catalytic activity">
    <reaction evidence="7 8">
        <text>lipid IVA (E. coli) + CMP-3-deoxy-beta-D-manno-octulosonate = alpha-Kdo-(2-&gt;6)-lipid IVA (E. coli) + CMP + H(+)</text>
        <dbReference type="Rhea" id="RHEA:28066"/>
        <dbReference type="ChEBI" id="CHEBI:15378"/>
        <dbReference type="ChEBI" id="CHEBI:58603"/>
        <dbReference type="ChEBI" id="CHEBI:60364"/>
        <dbReference type="ChEBI" id="CHEBI:60377"/>
        <dbReference type="ChEBI" id="CHEBI:85987"/>
        <dbReference type="EC" id="2.4.99.12"/>
    </reaction>
</comment>
<comment type="similarity">
    <text evidence="8">Belongs to the glycosyltransferase group 1 family.</text>
</comment>
<evidence type="ECO:0000256" key="2">
    <source>
        <dbReference type="ARBA" id="ARBA00004713"/>
    </source>
</evidence>
<protein>
    <recommendedName>
        <fullName evidence="4 8">3-deoxy-D-manno-octulosonic acid transferase</fullName>
        <shortName evidence="8">Kdo transferase</shortName>
        <ecNumber evidence="3 8">2.4.99.12</ecNumber>
    </recommendedName>
    <alternativeName>
        <fullName evidence="6 8">Lipid IV(A) 3-deoxy-D-manno-octulosonic acid transferase</fullName>
    </alternativeName>
</protein>
<evidence type="ECO:0000259" key="9">
    <source>
        <dbReference type="Pfam" id="PF04413"/>
    </source>
</evidence>